<proteinExistence type="predicted"/>
<organism evidence="1 2">
    <name type="scientific">Timema podura</name>
    <name type="common">Walking stick</name>
    <dbReference type="NCBI Taxonomy" id="61482"/>
    <lineage>
        <taxon>Eukaryota</taxon>
        <taxon>Metazoa</taxon>
        <taxon>Ecdysozoa</taxon>
        <taxon>Arthropoda</taxon>
        <taxon>Hexapoda</taxon>
        <taxon>Insecta</taxon>
        <taxon>Pterygota</taxon>
        <taxon>Neoptera</taxon>
        <taxon>Polyneoptera</taxon>
        <taxon>Phasmatodea</taxon>
        <taxon>Timematodea</taxon>
        <taxon>Timematoidea</taxon>
        <taxon>Timematidae</taxon>
        <taxon>Timema</taxon>
    </lineage>
</organism>
<evidence type="ECO:0000313" key="1">
    <source>
        <dbReference type="EMBL" id="CAG2060022.1"/>
    </source>
</evidence>
<sequence>MREKAPARDFLSNGFISLKSPVFMKLMSACAREKKRTETTYLHSLRQDRCHPTKNLLYKTCAQCSVEIQKDVKVYHTASPSPHTHEWSGRALGLHVVSLIRISERNIGEPFHWDVF</sequence>
<dbReference type="Proteomes" id="UP001153148">
    <property type="component" value="Unassembled WGS sequence"/>
</dbReference>
<gene>
    <name evidence="1" type="ORF">TPAB3V08_LOCUS6980</name>
</gene>
<dbReference type="EMBL" id="CAJPIN010011214">
    <property type="protein sequence ID" value="CAG2060022.1"/>
    <property type="molecule type" value="Genomic_DNA"/>
</dbReference>
<accession>A0ABN7P3C7</accession>
<keyword evidence="2" id="KW-1185">Reference proteome</keyword>
<comment type="caution">
    <text evidence="1">The sequence shown here is derived from an EMBL/GenBank/DDBJ whole genome shotgun (WGS) entry which is preliminary data.</text>
</comment>
<reference evidence="1" key="1">
    <citation type="submission" date="2021-03" db="EMBL/GenBank/DDBJ databases">
        <authorList>
            <person name="Tran Van P."/>
        </authorList>
    </citation>
    <scope>NUCLEOTIDE SEQUENCE</scope>
</reference>
<evidence type="ECO:0000313" key="2">
    <source>
        <dbReference type="Proteomes" id="UP001153148"/>
    </source>
</evidence>
<protein>
    <submittedName>
        <fullName evidence="1">Uncharacterized protein</fullName>
    </submittedName>
</protein>
<name>A0ABN7P3C7_TIMPD</name>